<reference evidence="8" key="2">
    <citation type="submission" date="2021-12" db="EMBL/GenBank/DDBJ databases">
        <title>Resequencing data analysis of finger millet.</title>
        <authorList>
            <person name="Hatakeyama M."/>
            <person name="Aluri S."/>
            <person name="Balachadran M.T."/>
            <person name="Sivarajan S.R."/>
            <person name="Poveda L."/>
            <person name="Shimizu-Inatsugi R."/>
            <person name="Schlapbach R."/>
            <person name="Sreeman S.M."/>
            <person name="Shimizu K.K."/>
        </authorList>
    </citation>
    <scope>NUCLEOTIDE SEQUENCE</scope>
</reference>
<evidence type="ECO:0000256" key="5">
    <source>
        <dbReference type="ARBA" id="ARBA00023242"/>
    </source>
</evidence>
<evidence type="ECO:0000313" key="8">
    <source>
        <dbReference type="EMBL" id="GJM92263.1"/>
    </source>
</evidence>
<gene>
    <name evidence="8" type="primary">ga08713</name>
    <name evidence="8" type="ORF">PR202_ga08713</name>
</gene>
<dbReference type="Proteomes" id="UP001054889">
    <property type="component" value="Unassembled WGS sequence"/>
</dbReference>
<keyword evidence="3" id="KW-0238">DNA-binding</keyword>
<evidence type="ECO:0000259" key="7">
    <source>
        <dbReference type="PROSITE" id="PS50863"/>
    </source>
</evidence>
<dbReference type="AlphaFoldDB" id="A0AAV5C0X6"/>
<evidence type="ECO:0000256" key="3">
    <source>
        <dbReference type="ARBA" id="ARBA00023125"/>
    </source>
</evidence>
<keyword evidence="9" id="KW-1185">Reference proteome</keyword>
<comment type="caution">
    <text evidence="8">The sequence shown here is derived from an EMBL/GenBank/DDBJ whole genome shotgun (WGS) entry which is preliminary data.</text>
</comment>
<feature type="region of interest" description="Disordered" evidence="6">
    <location>
        <begin position="479"/>
        <end position="529"/>
    </location>
</feature>
<dbReference type="CDD" id="cd10017">
    <property type="entry name" value="B3_DNA"/>
    <property type="match status" value="2"/>
</dbReference>
<dbReference type="InterPro" id="IPR003340">
    <property type="entry name" value="B3_DNA-bd"/>
</dbReference>
<keyword evidence="5" id="KW-0539">Nucleus</keyword>
<feature type="domain" description="TF-B3" evidence="7">
    <location>
        <begin position="539"/>
        <end position="634"/>
    </location>
</feature>
<dbReference type="InterPro" id="IPR015300">
    <property type="entry name" value="DNA-bd_pseudobarrel_sf"/>
</dbReference>
<dbReference type="EMBL" id="BQKI01000004">
    <property type="protein sequence ID" value="GJM92263.1"/>
    <property type="molecule type" value="Genomic_DNA"/>
</dbReference>
<sequence>MMEVVIALKKEQDVGVVDIDSGEEEAEKAVKRTTKKKACDPHKKRACLDCTKRCARIHGRFSSSSSKAHPVAAMPSFFKVMVGYFSEDMEIPPPFAKTILDLAGSNIYLEDSFGLRWRVRVCMRDGVLLFGHGWKNFVLDHAVSCGEFLVFRQIARSVFAVQMFASSAVERLYLCERNERQSRKRKPRQIKSSPAVQTVKMNKNNGESSKKKLRTDHQHNQIPIDCKLSDEACIDDSDAPDSASEQKYSETSEKAPQAGAAGSEEVSGAFTRHQGDVQRVLDRQIEIADNSKIFTEHTMYDATTEIENVEGSSLPANVDASEPLAMMDLNEASVDDIYLSADIYEFDSDTFPVDLNKEGLVTHGQTSGSNCLEHGLPDQNSCKGVGQGSVMLEVIPCIENKQMVDAPETYKAAANVPEHDIDINVLPAKEPLSLGENNSSAPTNAEMQLSECPLGSCDKDKCCCNGNKETQKEYSCATQDEPQDGQANMQSSTEHHAAEIMPNSSKPNELPHLQEQTDNNSGDLQTGSTGSGGVLALSVNKFCVAVPPPDQTWLELPSRLPAIPRTKKQGRKVVILKDPCMRLWPVLYQCTPRFSGFITGWVDICRENRLREGDTCEFELSGNYELSFQVRSSHCCPAT</sequence>
<feature type="compositionally biased region" description="Polar residues" evidence="6">
    <location>
        <begin position="479"/>
        <end position="492"/>
    </location>
</feature>
<comment type="subcellular location">
    <subcellularLocation>
        <location evidence="1">Nucleus</location>
    </subcellularLocation>
</comment>
<dbReference type="PROSITE" id="PS50863">
    <property type="entry name" value="B3"/>
    <property type="match status" value="2"/>
</dbReference>
<evidence type="ECO:0000256" key="2">
    <source>
        <dbReference type="ARBA" id="ARBA00023015"/>
    </source>
</evidence>
<feature type="compositionally biased region" description="Polar residues" evidence="6">
    <location>
        <begin position="190"/>
        <end position="207"/>
    </location>
</feature>
<keyword evidence="4" id="KW-0804">Transcription</keyword>
<evidence type="ECO:0000313" key="9">
    <source>
        <dbReference type="Proteomes" id="UP001054889"/>
    </source>
</evidence>
<dbReference type="InterPro" id="IPR039218">
    <property type="entry name" value="REM_fam"/>
</dbReference>
<evidence type="ECO:0000256" key="6">
    <source>
        <dbReference type="SAM" id="MobiDB-lite"/>
    </source>
</evidence>
<feature type="region of interest" description="Disordered" evidence="6">
    <location>
        <begin position="233"/>
        <end position="273"/>
    </location>
</feature>
<dbReference type="PANTHER" id="PTHR31674:SF61">
    <property type="entry name" value="B3 DOMAIN-CONTAINING PROTEIN OS01G0905400"/>
    <property type="match status" value="1"/>
</dbReference>
<keyword evidence="2" id="KW-0805">Transcription regulation</keyword>
<feature type="compositionally biased region" description="Polar residues" evidence="6">
    <location>
        <begin position="514"/>
        <end position="528"/>
    </location>
</feature>
<dbReference type="Gene3D" id="2.40.330.10">
    <property type="entry name" value="DNA-binding pseudobarrel domain"/>
    <property type="match status" value="2"/>
</dbReference>
<dbReference type="SUPFAM" id="SSF101936">
    <property type="entry name" value="DNA-binding pseudobarrel domain"/>
    <property type="match status" value="2"/>
</dbReference>
<dbReference type="GO" id="GO:0005634">
    <property type="term" value="C:nucleus"/>
    <property type="evidence" value="ECO:0007669"/>
    <property type="project" value="UniProtKB-SubCell"/>
</dbReference>
<evidence type="ECO:0000256" key="1">
    <source>
        <dbReference type="ARBA" id="ARBA00004123"/>
    </source>
</evidence>
<feature type="region of interest" description="Disordered" evidence="6">
    <location>
        <begin position="183"/>
        <end position="221"/>
    </location>
</feature>
<dbReference type="Pfam" id="PF02362">
    <property type="entry name" value="B3"/>
    <property type="match status" value="2"/>
</dbReference>
<dbReference type="GO" id="GO:0003677">
    <property type="term" value="F:DNA binding"/>
    <property type="evidence" value="ECO:0007669"/>
    <property type="project" value="UniProtKB-KW"/>
</dbReference>
<feature type="compositionally biased region" description="Low complexity" evidence="6">
    <location>
        <begin position="258"/>
        <end position="269"/>
    </location>
</feature>
<reference evidence="8" key="1">
    <citation type="journal article" date="2018" name="DNA Res.">
        <title>Multiple hybrid de novo genome assembly of finger millet, an orphan allotetraploid crop.</title>
        <authorList>
            <person name="Hatakeyama M."/>
            <person name="Aluri S."/>
            <person name="Balachadran M.T."/>
            <person name="Sivarajan S.R."/>
            <person name="Patrignani A."/>
            <person name="Gruter S."/>
            <person name="Poveda L."/>
            <person name="Shimizu-Inatsugi R."/>
            <person name="Baeten J."/>
            <person name="Francoijs K.J."/>
            <person name="Nataraja K.N."/>
            <person name="Reddy Y.A.N."/>
            <person name="Phadnis S."/>
            <person name="Ravikumar R.L."/>
            <person name="Schlapbach R."/>
            <person name="Sreeman S.M."/>
            <person name="Shimizu K.K."/>
        </authorList>
    </citation>
    <scope>NUCLEOTIDE SEQUENCE</scope>
</reference>
<evidence type="ECO:0000256" key="4">
    <source>
        <dbReference type="ARBA" id="ARBA00023163"/>
    </source>
</evidence>
<accession>A0AAV5C0X6</accession>
<dbReference type="PANTHER" id="PTHR31674">
    <property type="entry name" value="B3 DOMAIN-CONTAINING PROTEIN REM-LIKE 3-RELATED"/>
    <property type="match status" value="1"/>
</dbReference>
<name>A0AAV5C0X6_ELECO</name>
<organism evidence="8 9">
    <name type="scientific">Eleusine coracana subsp. coracana</name>
    <dbReference type="NCBI Taxonomy" id="191504"/>
    <lineage>
        <taxon>Eukaryota</taxon>
        <taxon>Viridiplantae</taxon>
        <taxon>Streptophyta</taxon>
        <taxon>Embryophyta</taxon>
        <taxon>Tracheophyta</taxon>
        <taxon>Spermatophyta</taxon>
        <taxon>Magnoliopsida</taxon>
        <taxon>Liliopsida</taxon>
        <taxon>Poales</taxon>
        <taxon>Poaceae</taxon>
        <taxon>PACMAD clade</taxon>
        <taxon>Chloridoideae</taxon>
        <taxon>Cynodonteae</taxon>
        <taxon>Eleusininae</taxon>
        <taxon>Eleusine</taxon>
    </lineage>
</organism>
<proteinExistence type="predicted"/>
<dbReference type="SMART" id="SM01019">
    <property type="entry name" value="B3"/>
    <property type="match status" value="2"/>
</dbReference>
<protein>
    <recommendedName>
        <fullName evidence="7">TF-B3 domain-containing protein</fullName>
    </recommendedName>
</protein>
<feature type="domain" description="TF-B3" evidence="7">
    <location>
        <begin position="74"/>
        <end position="167"/>
    </location>
</feature>